<comment type="similarity">
    <text evidence="13">Belongs to the G-protein coupled receptor 1 family.</text>
</comment>
<evidence type="ECO:0000256" key="11">
    <source>
        <dbReference type="ARBA" id="ARBA00035691"/>
    </source>
</evidence>
<dbReference type="PROSITE" id="PS50262">
    <property type="entry name" value="G_PROTEIN_RECEP_F1_2"/>
    <property type="match status" value="2"/>
</dbReference>
<keyword evidence="5 13" id="KW-0297">G-protein coupled receptor</keyword>
<evidence type="ECO:0000256" key="1">
    <source>
        <dbReference type="ARBA" id="ARBA00004651"/>
    </source>
</evidence>
<dbReference type="GO" id="GO:0005886">
    <property type="term" value="C:plasma membrane"/>
    <property type="evidence" value="ECO:0007669"/>
    <property type="project" value="UniProtKB-SubCell"/>
</dbReference>
<protein>
    <recommendedName>
        <fullName evidence="11">Probable G-protein coupled receptor 34</fullName>
    </recommendedName>
</protein>
<evidence type="ECO:0000256" key="9">
    <source>
        <dbReference type="ARBA" id="ARBA00023180"/>
    </source>
</evidence>
<accession>A0AAN8KP42</accession>
<dbReference type="PRINTS" id="PR00237">
    <property type="entry name" value="GPCRRHODOPSN"/>
</dbReference>
<dbReference type="FunFam" id="1.20.1070.10:FF:000150">
    <property type="entry name" value="probable G-protein coupled receptor 34"/>
    <property type="match status" value="1"/>
</dbReference>
<evidence type="ECO:0000256" key="14">
    <source>
        <dbReference type="SAM" id="Phobius"/>
    </source>
</evidence>
<feature type="transmembrane region" description="Helical" evidence="14">
    <location>
        <begin position="450"/>
        <end position="473"/>
    </location>
</feature>
<dbReference type="GO" id="GO:0045028">
    <property type="term" value="F:G protein-coupled purinergic nucleotide receptor activity"/>
    <property type="evidence" value="ECO:0007669"/>
    <property type="project" value="TreeGrafter"/>
</dbReference>
<feature type="transmembrane region" description="Helical" evidence="14">
    <location>
        <begin position="704"/>
        <end position="727"/>
    </location>
</feature>
<comment type="caution">
    <text evidence="16">The sequence shown here is derived from an EMBL/GenBank/DDBJ whole genome shotgun (WGS) entry which is preliminary data.</text>
</comment>
<keyword evidence="10 13" id="KW-0807">Transducer</keyword>
<evidence type="ECO:0000256" key="2">
    <source>
        <dbReference type="ARBA" id="ARBA00022475"/>
    </source>
</evidence>
<comment type="subcellular location">
    <subcellularLocation>
        <location evidence="1">Cell membrane</location>
        <topology evidence="1">Multi-pass membrane protein</topology>
    </subcellularLocation>
</comment>
<dbReference type="Gene3D" id="1.20.1070.10">
    <property type="entry name" value="Rhodopsin 7-helix transmembrane proteins"/>
    <property type="match status" value="3"/>
</dbReference>
<dbReference type="Proteomes" id="UP001356427">
    <property type="component" value="Unassembled WGS sequence"/>
</dbReference>
<comment type="function">
    <text evidence="12">G-protein-coupled receptor of lysophosphatidylserine (LysoPS) that plays different roles in immune response. Acts a damage-sensing receptor that triggers tissue repair upon recognition of dying neutrophils. Mechanistically, apoptotic neutrophils release lysophosphatydilserine that are recognized by type 3 innate lymphoid cells (ILC3s) via GPR34, which activates downstream PI3K-AKT and RAS-ERK signaling pathways leading to STAT3 activation and IL-22 production. Plays an important role in microglial function, controlling morphology and phagocytosis.</text>
</comment>
<reference evidence="16 17" key="1">
    <citation type="submission" date="2021-04" db="EMBL/GenBank/DDBJ databases">
        <authorList>
            <person name="De Guttry C."/>
            <person name="Zahm M."/>
            <person name="Klopp C."/>
            <person name="Cabau C."/>
            <person name="Louis A."/>
            <person name="Berthelot C."/>
            <person name="Parey E."/>
            <person name="Roest Crollius H."/>
            <person name="Montfort J."/>
            <person name="Robinson-Rechavi M."/>
            <person name="Bucao C."/>
            <person name="Bouchez O."/>
            <person name="Gislard M."/>
            <person name="Lluch J."/>
            <person name="Milhes M."/>
            <person name="Lampietro C."/>
            <person name="Lopez Roques C."/>
            <person name="Donnadieu C."/>
            <person name="Braasch I."/>
            <person name="Desvignes T."/>
            <person name="Postlethwait J."/>
            <person name="Bobe J."/>
            <person name="Wedekind C."/>
            <person name="Guiguen Y."/>
        </authorList>
    </citation>
    <scope>NUCLEOTIDE SEQUENCE [LARGE SCALE GENOMIC DNA]</scope>
    <source>
        <strain evidence="16">Cs_M1</strain>
        <tissue evidence="16">Blood</tissue>
    </source>
</reference>
<evidence type="ECO:0000256" key="8">
    <source>
        <dbReference type="ARBA" id="ARBA00023170"/>
    </source>
</evidence>
<evidence type="ECO:0000256" key="5">
    <source>
        <dbReference type="ARBA" id="ARBA00023040"/>
    </source>
</evidence>
<feature type="transmembrane region" description="Helical" evidence="14">
    <location>
        <begin position="55"/>
        <end position="77"/>
    </location>
</feature>
<dbReference type="PRINTS" id="PR01157">
    <property type="entry name" value="P2YPURNOCPTR"/>
</dbReference>
<evidence type="ECO:0000256" key="7">
    <source>
        <dbReference type="ARBA" id="ARBA00023157"/>
    </source>
</evidence>
<feature type="domain" description="G-protein coupled receptors family 1 profile" evidence="15">
    <location>
        <begin position="68"/>
        <end position="323"/>
    </location>
</feature>
<keyword evidence="2" id="KW-1003">Cell membrane</keyword>
<dbReference type="PANTHER" id="PTHR24233">
    <property type="entry name" value="P2Y PURINOCEPTOR-RELATED G-PROTEIN COUPLED RECEPTOR"/>
    <property type="match status" value="1"/>
</dbReference>
<proteinExistence type="inferred from homology"/>
<feature type="transmembrane region" description="Helical" evidence="14">
    <location>
        <begin position="608"/>
        <end position="633"/>
    </location>
</feature>
<dbReference type="PANTHER" id="PTHR24233:SF1">
    <property type="entry name" value="G-PROTEIN COUPLED RECEPTOR 34-RELATED"/>
    <property type="match status" value="1"/>
</dbReference>
<feature type="transmembrane region" description="Helical" evidence="14">
    <location>
        <begin position="411"/>
        <end position="430"/>
    </location>
</feature>
<feature type="transmembrane region" description="Helical" evidence="14">
    <location>
        <begin position="654"/>
        <end position="674"/>
    </location>
</feature>
<keyword evidence="8 13" id="KW-0675">Receptor</keyword>
<dbReference type="AlphaFoldDB" id="A0AAN8KP42"/>
<keyword evidence="17" id="KW-1185">Reference proteome</keyword>
<evidence type="ECO:0000259" key="15">
    <source>
        <dbReference type="PROSITE" id="PS50262"/>
    </source>
</evidence>
<feature type="transmembrane region" description="Helical" evidence="14">
    <location>
        <begin position="130"/>
        <end position="147"/>
    </location>
</feature>
<gene>
    <name evidence="16" type="ORF">J4Q44_G00370850</name>
</gene>
<feature type="transmembrane region" description="Helical" evidence="14">
    <location>
        <begin position="168"/>
        <end position="189"/>
    </location>
</feature>
<evidence type="ECO:0000256" key="6">
    <source>
        <dbReference type="ARBA" id="ARBA00023136"/>
    </source>
</evidence>
<dbReference type="PROSITE" id="PS00237">
    <property type="entry name" value="G_PROTEIN_RECEP_F1_1"/>
    <property type="match status" value="1"/>
</dbReference>
<evidence type="ECO:0000256" key="13">
    <source>
        <dbReference type="RuleBase" id="RU000688"/>
    </source>
</evidence>
<dbReference type="EMBL" id="JAGTTL010000038">
    <property type="protein sequence ID" value="KAK6292501.1"/>
    <property type="molecule type" value="Genomic_DNA"/>
</dbReference>
<keyword evidence="4 14" id="KW-1133">Transmembrane helix</keyword>
<feature type="transmembrane region" description="Helical" evidence="14">
    <location>
        <begin position="569"/>
        <end position="588"/>
    </location>
</feature>
<evidence type="ECO:0000256" key="10">
    <source>
        <dbReference type="ARBA" id="ARBA00023224"/>
    </source>
</evidence>
<keyword evidence="3 13" id="KW-0812">Transmembrane</keyword>
<evidence type="ECO:0000313" key="17">
    <source>
        <dbReference type="Proteomes" id="UP001356427"/>
    </source>
</evidence>
<dbReference type="InterPro" id="IPR017452">
    <property type="entry name" value="GPCR_Rhodpsn_7TM"/>
</dbReference>
<feature type="transmembrane region" description="Helical" evidence="14">
    <location>
        <begin position="494"/>
        <end position="520"/>
    </location>
</feature>
<keyword evidence="6 14" id="KW-0472">Membrane</keyword>
<feature type="transmembrane region" description="Helical" evidence="14">
    <location>
        <begin position="213"/>
        <end position="239"/>
    </location>
</feature>
<evidence type="ECO:0000256" key="3">
    <source>
        <dbReference type="ARBA" id="ARBA00022692"/>
    </source>
</evidence>
<feature type="transmembrane region" description="Helical" evidence="14">
    <location>
        <begin position="89"/>
        <end position="110"/>
    </location>
</feature>
<sequence length="796" mass="90191">MTANFPANVTAFPFPKSSHSLIATETTFKNFLTAITSDPREHCQLDDSSLQTPLAVLYSVLFVLGLAGNILALWVFLYVHSKKNSIRVFLINVALADLLLVACLPFRVLYHSKGNHWDMGPTLCKVVGNLFYMNMYISITLLGLISVDRYLKIQRGAGEQYRLQDTRWSSAVCGTIWILALASVIPMILLSEGNEESNKCFQYKQRKRVKGKAYFNLFLVAMFWFVFVCLVVSYGKIALKLLRMSREKPDLPNATHYNRIARKSFFVLFLFTICFVPYHMVRVFYVVSQISKTSCYWTGMVDQANEVVLLLSALNSCLDPVMYFQLSASVRKETLRLVNNMFQQRDSGGSGSGSSVDCGRSLGEQPTCWLYPDPFDTQVKPWLYLAMSLLGFLANGLTLRELWRSGRTPTVILTLNMVTSDLLLCTSLLFQVVYYLRGHIWSGEDRVCKAAILTTITVFYINLYCNILWTSVTRYATVVRPRPALLAPLTRPRGCWVLCLVTWVTVVTVRAVTVLSPHGATVRRQCWLYPDPFDTQVKPWLYLAMSLLGFLANGLTLRELWRSGRTPTVILTLNMVTSDLLLCTSLLFQVVYYLRGHIWSGEDRVCKAAILTTITVFYINLYCNMMLLLWTSVTRYATMVRPRPALLASLTRPRGCWVLCLVTWVTVVSASVVLQFRGGKGRGDSCFDMLENHHRKEFNNQHCLGVVLFFVILTFILVSYWGLVLHLQRIRGASNKHTSEGGRAVTVLSPHGGDCEKVRTRRKVSNATITRAALSCVVHPLLHLALCHLPCCRRRQ</sequence>
<organism evidence="16 17">
    <name type="scientific">Coregonus suidteri</name>
    <dbReference type="NCBI Taxonomy" id="861788"/>
    <lineage>
        <taxon>Eukaryota</taxon>
        <taxon>Metazoa</taxon>
        <taxon>Chordata</taxon>
        <taxon>Craniata</taxon>
        <taxon>Vertebrata</taxon>
        <taxon>Euteleostomi</taxon>
        <taxon>Actinopterygii</taxon>
        <taxon>Neopterygii</taxon>
        <taxon>Teleostei</taxon>
        <taxon>Protacanthopterygii</taxon>
        <taxon>Salmoniformes</taxon>
        <taxon>Salmonidae</taxon>
        <taxon>Coregoninae</taxon>
        <taxon>Coregonus</taxon>
    </lineage>
</organism>
<name>A0AAN8KP42_9TELE</name>
<evidence type="ECO:0000256" key="12">
    <source>
        <dbReference type="ARBA" id="ARBA00045234"/>
    </source>
</evidence>
<dbReference type="SUPFAM" id="SSF81321">
    <property type="entry name" value="Family A G protein-coupled receptor-like"/>
    <property type="match status" value="3"/>
</dbReference>
<feature type="transmembrane region" description="Helical" evidence="14">
    <location>
        <begin position="540"/>
        <end position="557"/>
    </location>
</feature>
<keyword evidence="7" id="KW-1015">Disulfide bond</keyword>
<feature type="domain" description="G-protein coupled receptors family 1 profile" evidence="15">
    <location>
        <begin position="545"/>
        <end position="790"/>
    </location>
</feature>
<dbReference type="InterPro" id="IPR000276">
    <property type="entry name" value="GPCR_Rhodpsn"/>
</dbReference>
<evidence type="ECO:0000256" key="4">
    <source>
        <dbReference type="ARBA" id="ARBA00022989"/>
    </source>
</evidence>
<feature type="transmembrane region" description="Helical" evidence="14">
    <location>
        <begin position="382"/>
        <end position="399"/>
    </location>
</feature>
<feature type="transmembrane region" description="Helical" evidence="14">
    <location>
        <begin position="260"/>
        <end position="281"/>
    </location>
</feature>
<dbReference type="Pfam" id="PF00001">
    <property type="entry name" value="7tm_1"/>
    <property type="match status" value="3"/>
</dbReference>
<evidence type="ECO:0000313" key="16">
    <source>
        <dbReference type="EMBL" id="KAK6292501.1"/>
    </source>
</evidence>
<keyword evidence="9" id="KW-0325">Glycoprotein</keyword>